<dbReference type="InterPro" id="IPR002942">
    <property type="entry name" value="S4_RNA-bd"/>
</dbReference>
<dbReference type="Gene3D" id="3.30.1370.160">
    <property type="match status" value="1"/>
</dbReference>
<protein>
    <recommendedName>
        <fullName evidence="2">RNA-binding S4 domain-containing protein</fullName>
    </recommendedName>
</protein>
<evidence type="ECO:0000313" key="3">
    <source>
        <dbReference type="EMBL" id="OHW62625.1"/>
    </source>
</evidence>
<proteinExistence type="predicted"/>
<dbReference type="InterPro" id="IPR036986">
    <property type="entry name" value="S4_RNA-bd_sf"/>
</dbReference>
<accession>A0A1S1V885</accession>
<dbReference type="Pfam" id="PF17774">
    <property type="entry name" value="YlmH_RBD"/>
    <property type="match status" value="1"/>
</dbReference>
<reference evidence="3 4" key="1">
    <citation type="submission" date="2016-09" db="EMBL/GenBank/DDBJ databases">
        <title>Genome sequence of Eubacterium angustum.</title>
        <authorList>
            <person name="Poehlein A."/>
            <person name="Daniel R."/>
        </authorList>
    </citation>
    <scope>NUCLEOTIDE SEQUENCE [LARGE SCALE GENOMIC DNA]</scope>
    <source>
        <strain evidence="3 4">DSM 1989</strain>
    </source>
</reference>
<dbReference type="Gene3D" id="3.30.70.330">
    <property type="match status" value="1"/>
</dbReference>
<name>A0A1S1V885_9FIRM</name>
<dbReference type="InterPro" id="IPR012677">
    <property type="entry name" value="Nucleotide-bd_a/b_plait_sf"/>
</dbReference>
<dbReference type="Gene3D" id="3.10.290.10">
    <property type="entry name" value="RNA-binding S4 domain"/>
    <property type="match status" value="1"/>
</dbReference>
<dbReference type="PROSITE" id="PS50889">
    <property type="entry name" value="S4"/>
    <property type="match status" value="1"/>
</dbReference>
<gene>
    <name evidence="3" type="ORF">EUAN_11900</name>
</gene>
<dbReference type="OrthoDB" id="9812787at2"/>
<dbReference type="EMBL" id="MKIE01000003">
    <property type="protein sequence ID" value="OHW62625.1"/>
    <property type="molecule type" value="Genomic_DNA"/>
</dbReference>
<comment type="caution">
    <text evidence="3">The sequence shown here is derived from an EMBL/GenBank/DDBJ whole genome shotgun (WGS) entry which is preliminary data.</text>
</comment>
<dbReference type="RefSeq" id="WP_071062650.1">
    <property type="nucleotide sequence ID" value="NZ_MKIE01000003.1"/>
</dbReference>
<evidence type="ECO:0000313" key="4">
    <source>
        <dbReference type="Proteomes" id="UP000180254"/>
    </source>
</evidence>
<dbReference type="GO" id="GO:0003723">
    <property type="term" value="F:RNA binding"/>
    <property type="evidence" value="ECO:0007669"/>
    <property type="project" value="UniProtKB-KW"/>
</dbReference>
<dbReference type="InterPro" id="IPR040591">
    <property type="entry name" value="RqcP2_RBD"/>
</dbReference>
<evidence type="ECO:0000256" key="1">
    <source>
        <dbReference type="PROSITE-ProRule" id="PRU00182"/>
    </source>
</evidence>
<dbReference type="PANTHER" id="PTHR13633">
    <property type="entry name" value="MITOCHONDRIAL TRANSCRIPTION RESCUE FACTOR 1"/>
    <property type="match status" value="1"/>
</dbReference>
<evidence type="ECO:0000259" key="2">
    <source>
        <dbReference type="SMART" id="SM00363"/>
    </source>
</evidence>
<dbReference type="AlphaFoldDB" id="A0A1S1V885"/>
<feature type="domain" description="RNA-binding S4" evidence="2">
    <location>
        <begin position="186"/>
        <end position="246"/>
    </location>
</feature>
<dbReference type="SUPFAM" id="SSF55174">
    <property type="entry name" value="Alpha-L RNA-binding motif"/>
    <property type="match status" value="1"/>
</dbReference>
<dbReference type="SMART" id="SM00363">
    <property type="entry name" value="S4"/>
    <property type="match status" value="1"/>
</dbReference>
<organism evidence="3 4">
    <name type="scientific">Andreesenia angusta</name>
    <dbReference type="NCBI Taxonomy" id="39480"/>
    <lineage>
        <taxon>Bacteria</taxon>
        <taxon>Bacillati</taxon>
        <taxon>Bacillota</taxon>
        <taxon>Tissierellia</taxon>
        <taxon>Tissierellales</taxon>
        <taxon>Gottschalkiaceae</taxon>
        <taxon>Andreesenia</taxon>
    </lineage>
</organism>
<dbReference type="PANTHER" id="PTHR13633:SF3">
    <property type="entry name" value="MITOCHONDRIAL TRANSCRIPTION RESCUE FACTOR 1"/>
    <property type="match status" value="1"/>
</dbReference>
<keyword evidence="4" id="KW-1185">Reference proteome</keyword>
<keyword evidence="1" id="KW-0694">RNA-binding</keyword>
<dbReference type="STRING" id="39480.EUAN_11900"/>
<dbReference type="Proteomes" id="UP000180254">
    <property type="component" value="Unassembled WGS sequence"/>
</dbReference>
<sequence length="262" mass="30245">MMKNKEKYLEHIKDKGQYDTMRRLLDKIEIVERNYEAEWTDFLDPYQIRLSESILNRFDVNYYAEGGTEEAERKSIVIYPEYLSRDDVENPVAAIEIVGSFKFNEVSHRDYLGSILGTGVKREKIGDIYIGEGHAQAVLHRDILDYVKANLERIGKERVQVKEIPLSEVENQEVEYEDKVVVVSSERLDVMISEVYSVSRAKSKSIVSSDRVKVNWAPTSEPSLKLSSGDLVSVRKLGRFIVGESRGTTRKDNERLEVRLYK</sequence>